<evidence type="ECO:0000313" key="4">
    <source>
        <dbReference type="EMBL" id="GIQ70909.1"/>
    </source>
</evidence>
<dbReference type="Gene3D" id="3.30.1370.220">
    <property type="match status" value="1"/>
</dbReference>
<gene>
    <name evidence="4" type="ORF">XYCOK13_37330</name>
</gene>
<evidence type="ECO:0000313" key="5">
    <source>
        <dbReference type="Proteomes" id="UP000677918"/>
    </source>
</evidence>
<accession>A0A8J4M3J5</accession>
<dbReference type="Pfam" id="PF04984">
    <property type="entry name" value="Phage_sheath_1"/>
    <property type="match status" value="1"/>
</dbReference>
<dbReference type="RefSeq" id="WP_213413715.1">
    <property type="nucleotide sequence ID" value="NZ_BOVK01000062.1"/>
</dbReference>
<comment type="caution">
    <text evidence="4">The sequence shown here is derived from an EMBL/GenBank/DDBJ whole genome shotgun (WGS) entry which is preliminary data.</text>
</comment>
<comment type="similarity">
    <text evidence="1">Belongs to the myoviridae tail sheath protein family.</text>
</comment>
<dbReference type="Gene3D" id="3.30.360.90">
    <property type="match status" value="1"/>
</dbReference>
<keyword evidence="5" id="KW-1185">Reference proteome</keyword>
<dbReference type="Gene3D" id="3.40.50.11790">
    <property type="match status" value="1"/>
</dbReference>
<evidence type="ECO:0000259" key="2">
    <source>
        <dbReference type="Pfam" id="PF04984"/>
    </source>
</evidence>
<evidence type="ECO:0000256" key="1">
    <source>
        <dbReference type="ARBA" id="ARBA00008005"/>
    </source>
</evidence>
<dbReference type="Pfam" id="PF17482">
    <property type="entry name" value="Phage_sheath_1C"/>
    <property type="match status" value="1"/>
</dbReference>
<dbReference type="AlphaFoldDB" id="A0A8J4M3J5"/>
<feature type="domain" description="Tail sheath protein subtilisin-like" evidence="2">
    <location>
        <begin position="92"/>
        <end position="251"/>
    </location>
</feature>
<sequence>MSGTWNPTALPKRPGLYMNFVEAATAQIQGGEQGTVAIPLLAYADTAEPKKVYKVSTERQASEQFGAESIRSIQLALQGGAKEVLVYTMPEEASEADYADMQAVLDTHNFHVFVFDGEFNAARQTAVQAWVAANREEGKHFMAVLGGDAAADAEPENGNARSAALDDDYIVNVVNGVVWNGQIYNSSEIAPFIAGRIAGTPMNRSITYSGVPADDVQPRLTNAQTKAALEAGSLVLTDDGEKVKIEQGVTTSGRKIRSVRARQSIATAITKTAADAYIGKIDNHADGQAALIAAVKAYLETLETANVLTAPAVGLDPQFPSVGDAVYLAISYTEVDSMERIFLTVSL</sequence>
<dbReference type="InterPro" id="IPR020287">
    <property type="entry name" value="Tail_sheath_C"/>
</dbReference>
<reference evidence="4" key="1">
    <citation type="submission" date="2021-04" db="EMBL/GenBank/DDBJ databases">
        <title>Draft genome sequence of Xylanibacillus composti strain K13.</title>
        <authorList>
            <person name="Uke A."/>
            <person name="Chhe C."/>
            <person name="Baramee S."/>
            <person name="Kosugi A."/>
        </authorList>
    </citation>
    <scope>NUCLEOTIDE SEQUENCE</scope>
    <source>
        <strain evidence="4">K13</strain>
    </source>
</reference>
<organism evidence="4 5">
    <name type="scientific">Xylanibacillus composti</name>
    <dbReference type="NCBI Taxonomy" id="1572762"/>
    <lineage>
        <taxon>Bacteria</taxon>
        <taxon>Bacillati</taxon>
        <taxon>Bacillota</taxon>
        <taxon>Bacilli</taxon>
        <taxon>Bacillales</taxon>
        <taxon>Paenibacillaceae</taxon>
        <taxon>Xylanibacillus</taxon>
    </lineage>
</organism>
<evidence type="ECO:0000259" key="3">
    <source>
        <dbReference type="Pfam" id="PF17482"/>
    </source>
</evidence>
<feature type="domain" description="Tail sheath protein C-terminal" evidence="3">
    <location>
        <begin position="254"/>
        <end position="346"/>
    </location>
</feature>
<dbReference type="EMBL" id="BOVK01000062">
    <property type="protein sequence ID" value="GIQ70909.1"/>
    <property type="molecule type" value="Genomic_DNA"/>
</dbReference>
<evidence type="ECO:0008006" key="6">
    <source>
        <dbReference type="Google" id="ProtNLM"/>
    </source>
</evidence>
<proteinExistence type="inferred from homology"/>
<protein>
    <recommendedName>
        <fullName evidence="6">Phage tail sheath protein</fullName>
    </recommendedName>
</protein>
<dbReference type="Proteomes" id="UP000677918">
    <property type="component" value="Unassembled WGS sequence"/>
</dbReference>
<dbReference type="InterPro" id="IPR035089">
    <property type="entry name" value="Phage_sheath_subtilisin"/>
</dbReference>
<name>A0A8J4M3J5_9BACL</name>